<reference evidence="1 2" key="1">
    <citation type="journal article" date="2018" name="Nat. Ecol. Evol.">
        <title>Shark genomes provide insights into elasmobranch evolution and the origin of vertebrates.</title>
        <authorList>
            <person name="Hara Y"/>
            <person name="Yamaguchi K"/>
            <person name="Onimaru K"/>
            <person name="Kadota M"/>
            <person name="Koyanagi M"/>
            <person name="Keeley SD"/>
            <person name="Tatsumi K"/>
            <person name="Tanaka K"/>
            <person name="Motone F"/>
            <person name="Kageyama Y"/>
            <person name="Nozu R"/>
            <person name="Adachi N"/>
            <person name="Nishimura O"/>
            <person name="Nakagawa R"/>
            <person name="Tanegashima C"/>
            <person name="Kiyatake I"/>
            <person name="Matsumoto R"/>
            <person name="Murakumo K"/>
            <person name="Nishida K"/>
            <person name="Terakita A"/>
            <person name="Kuratani S"/>
            <person name="Sato K"/>
            <person name="Hyodo S Kuraku.S."/>
        </authorList>
    </citation>
    <scope>NUCLEOTIDE SEQUENCE [LARGE SCALE GENOMIC DNA]</scope>
</reference>
<comment type="caution">
    <text evidence="1">The sequence shown here is derived from an EMBL/GenBank/DDBJ whole genome shotgun (WGS) entry which is preliminary data.</text>
</comment>
<dbReference type="AlphaFoldDB" id="A0A401RMS1"/>
<evidence type="ECO:0000313" key="2">
    <source>
        <dbReference type="Proteomes" id="UP000287033"/>
    </source>
</evidence>
<organism evidence="1 2">
    <name type="scientific">Chiloscyllium punctatum</name>
    <name type="common">Brownbanded bambooshark</name>
    <name type="synonym">Hemiscyllium punctatum</name>
    <dbReference type="NCBI Taxonomy" id="137246"/>
    <lineage>
        <taxon>Eukaryota</taxon>
        <taxon>Metazoa</taxon>
        <taxon>Chordata</taxon>
        <taxon>Craniata</taxon>
        <taxon>Vertebrata</taxon>
        <taxon>Chondrichthyes</taxon>
        <taxon>Elasmobranchii</taxon>
        <taxon>Galeomorphii</taxon>
        <taxon>Galeoidea</taxon>
        <taxon>Orectolobiformes</taxon>
        <taxon>Hemiscylliidae</taxon>
        <taxon>Chiloscyllium</taxon>
    </lineage>
</organism>
<protein>
    <submittedName>
        <fullName evidence="1">Uncharacterized protein</fullName>
    </submittedName>
</protein>
<accession>A0A401RMS1</accession>
<dbReference type="Proteomes" id="UP000287033">
    <property type="component" value="Unassembled WGS sequence"/>
</dbReference>
<evidence type="ECO:0000313" key="1">
    <source>
        <dbReference type="EMBL" id="GCC19396.1"/>
    </source>
</evidence>
<sequence>MPAASQFIKYQAHKIGSDMRVKVDQAADEAARLAFVCASDVIAPEVMVERVTGTLKDKLNKTCAASDLNWIDVLTLAQMYYCMQTNRMTNLVLHDMLTGGLMPVLKWRGTFDVPSMEQLERELK</sequence>
<name>A0A401RMS1_CHIPU</name>
<dbReference type="STRING" id="137246.A0A401RMS1"/>
<dbReference type="EMBL" id="BEZZ01003299">
    <property type="protein sequence ID" value="GCC19396.1"/>
    <property type="molecule type" value="Genomic_DNA"/>
</dbReference>
<keyword evidence="2" id="KW-1185">Reference proteome</keyword>
<gene>
    <name evidence="1" type="ORF">chiPu_0021063</name>
</gene>
<proteinExistence type="predicted"/>